<dbReference type="Proteomes" id="UP000273083">
    <property type="component" value="Unassembled WGS sequence"/>
</dbReference>
<name>A0A3N1XPT4_9FIRM</name>
<organism evidence="2 3">
    <name type="scientific">Mobilisporobacter senegalensis</name>
    <dbReference type="NCBI Taxonomy" id="1329262"/>
    <lineage>
        <taxon>Bacteria</taxon>
        <taxon>Bacillati</taxon>
        <taxon>Bacillota</taxon>
        <taxon>Clostridia</taxon>
        <taxon>Lachnospirales</taxon>
        <taxon>Lachnospiraceae</taxon>
        <taxon>Mobilisporobacter</taxon>
    </lineage>
</organism>
<feature type="coiled-coil region" evidence="1">
    <location>
        <begin position="9"/>
        <end position="36"/>
    </location>
</feature>
<dbReference type="EMBL" id="RJVG01000004">
    <property type="protein sequence ID" value="ROR28684.1"/>
    <property type="molecule type" value="Genomic_DNA"/>
</dbReference>
<evidence type="ECO:0000313" key="3">
    <source>
        <dbReference type="Proteomes" id="UP000273083"/>
    </source>
</evidence>
<dbReference type="OrthoDB" id="5135382at2"/>
<reference evidence="2 3" key="1">
    <citation type="submission" date="2018-11" db="EMBL/GenBank/DDBJ databases">
        <title>Genomic Encyclopedia of Type Strains, Phase IV (KMG-IV): sequencing the most valuable type-strain genomes for metagenomic binning, comparative biology and taxonomic classification.</title>
        <authorList>
            <person name="Goeker M."/>
        </authorList>
    </citation>
    <scope>NUCLEOTIDE SEQUENCE [LARGE SCALE GENOMIC DNA]</scope>
    <source>
        <strain evidence="2 3">DSM 26537</strain>
    </source>
</reference>
<dbReference type="RefSeq" id="WP_123609177.1">
    <property type="nucleotide sequence ID" value="NZ_RJVG01000004.1"/>
</dbReference>
<comment type="caution">
    <text evidence="2">The sequence shown here is derived from an EMBL/GenBank/DDBJ whole genome shotgun (WGS) entry which is preliminary data.</text>
</comment>
<keyword evidence="1" id="KW-0175">Coiled coil</keyword>
<evidence type="ECO:0000313" key="2">
    <source>
        <dbReference type="EMBL" id="ROR28684.1"/>
    </source>
</evidence>
<gene>
    <name evidence="2" type="ORF">EDD66_104272</name>
</gene>
<sequence>MAKDPPGDTSGYEAAIDALEERMDDYQKDLATQITINGMTRTASGWLSFYKKDYDSKLETFEGVTRGQSASKTGMYETINDVSKISLPDIQSAKKGSTIETIINDNLVDGEISDTFVKEIYD</sequence>
<protein>
    <submittedName>
        <fullName evidence="2">Uncharacterized protein</fullName>
    </submittedName>
</protein>
<keyword evidence="3" id="KW-1185">Reference proteome</keyword>
<evidence type="ECO:0000256" key="1">
    <source>
        <dbReference type="SAM" id="Coils"/>
    </source>
</evidence>
<proteinExistence type="predicted"/>
<dbReference type="AlphaFoldDB" id="A0A3N1XPT4"/>
<accession>A0A3N1XPT4</accession>